<dbReference type="SMART" id="SM01394">
    <property type="entry name" value="S_100"/>
    <property type="match status" value="1"/>
</dbReference>
<dbReference type="Gene3D" id="1.10.238.10">
    <property type="entry name" value="EF-hand"/>
    <property type="match status" value="1"/>
</dbReference>
<dbReference type="PROSITE" id="PS50222">
    <property type="entry name" value="EF_HAND_2"/>
    <property type="match status" value="1"/>
</dbReference>
<dbReference type="SMART" id="SM00054">
    <property type="entry name" value="EFh"/>
    <property type="match status" value="1"/>
</dbReference>
<dbReference type="InterPro" id="IPR011992">
    <property type="entry name" value="EF-hand-dom_pair"/>
</dbReference>
<dbReference type="GeneID" id="101561890"/>
<evidence type="ECO:0000259" key="3">
    <source>
        <dbReference type="PROSITE" id="PS50222"/>
    </source>
</evidence>
<dbReference type="RefSeq" id="XP_004629976.1">
    <property type="nucleotide sequence ID" value="XM_004629919.1"/>
</dbReference>
<accession>A0A6P3F1P2</accession>
<dbReference type="OrthoDB" id="26525at2759"/>
<evidence type="ECO:0000256" key="2">
    <source>
        <dbReference type="ARBA" id="ARBA00022837"/>
    </source>
</evidence>
<dbReference type="InterPro" id="IPR013787">
    <property type="entry name" value="S100_Ca-bd_sub"/>
</dbReference>
<gene>
    <name evidence="5" type="primary">LOC101561890</name>
</gene>
<keyword evidence="4" id="KW-1185">Reference proteome</keyword>
<dbReference type="PANTHER" id="PTHR11639">
    <property type="entry name" value="S100 CALCIUM-BINDING PROTEIN"/>
    <property type="match status" value="1"/>
</dbReference>
<name>A0A6P3F1P2_OCTDE</name>
<dbReference type="InterPro" id="IPR002048">
    <property type="entry name" value="EF_hand_dom"/>
</dbReference>
<dbReference type="GO" id="GO:0043542">
    <property type="term" value="P:endothelial cell migration"/>
    <property type="evidence" value="ECO:0007669"/>
    <property type="project" value="TreeGrafter"/>
</dbReference>
<dbReference type="PROSITE" id="PS00018">
    <property type="entry name" value="EF_HAND_1"/>
    <property type="match status" value="1"/>
</dbReference>
<dbReference type="InParanoid" id="A0A6P3F1P2"/>
<dbReference type="GO" id="GO:0005737">
    <property type="term" value="C:cytoplasm"/>
    <property type="evidence" value="ECO:0007669"/>
    <property type="project" value="TreeGrafter"/>
</dbReference>
<dbReference type="Proteomes" id="UP000515203">
    <property type="component" value="Unplaced"/>
</dbReference>
<dbReference type="InterPro" id="IPR018247">
    <property type="entry name" value="EF_Hand_1_Ca_BS"/>
</dbReference>
<dbReference type="SUPFAM" id="SSF47473">
    <property type="entry name" value="EF-hand"/>
    <property type="match status" value="1"/>
</dbReference>
<dbReference type="GO" id="GO:0070062">
    <property type="term" value="C:extracellular exosome"/>
    <property type="evidence" value="ECO:0007669"/>
    <property type="project" value="TreeGrafter"/>
</dbReference>
<protein>
    <submittedName>
        <fullName evidence="5">Protein S100-A8-like</fullName>
    </submittedName>
</protein>
<reference evidence="5" key="1">
    <citation type="submission" date="2025-08" db="UniProtKB">
        <authorList>
            <consortium name="RefSeq"/>
        </authorList>
    </citation>
    <scope>IDENTIFICATION</scope>
</reference>
<evidence type="ECO:0000313" key="4">
    <source>
        <dbReference type="Proteomes" id="UP000515203"/>
    </source>
</evidence>
<feature type="domain" description="EF-hand" evidence="3">
    <location>
        <begin position="46"/>
        <end position="81"/>
    </location>
</feature>
<dbReference type="GO" id="GO:0005509">
    <property type="term" value="F:calcium ion binding"/>
    <property type="evidence" value="ECO:0007669"/>
    <property type="project" value="InterPro"/>
</dbReference>
<evidence type="ECO:0000256" key="1">
    <source>
        <dbReference type="ARBA" id="ARBA00022723"/>
    </source>
</evidence>
<sequence length="96" mass="11099">MMTELETALEDIINVYHKYSIGVGHYDVLYRGDLKRLLTNECPQYTKKRSADDWFKLLDVNEDGAVTFQEFLVLVTKLLIEEHKREPKTLAGLLGP</sequence>
<dbReference type="AlphaFoldDB" id="A0A6P3F1P2"/>
<dbReference type="GO" id="GO:0048306">
    <property type="term" value="F:calcium-dependent protein binding"/>
    <property type="evidence" value="ECO:0007669"/>
    <property type="project" value="TreeGrafter"/>
</dbReference>
<proteinExistence type="predicted"/>
<evidence type="ECO:0000313" key="5">
    <source>
        <dbReference type="RefSeq" id="XP_004629976.1"/>
    </source>
</evidence>
<dbReference type="PANTHER" id="PTHR11639:SF5">
    <property type="entry name" value="PROTEIN S100-A8"/>
    <property type="match status" value="1"/>
</dbReference>
<keyword evidence="2" id="KW-0106">Calcium</keyword>
<dbReference type="Pfam" id="PF01023">
    <property type="entry name" value="S_100"/>
    <property type="match status" value="1"/>
</dbReference>
<keyword evidence="1" id="KW-0479">Metal-binding</keyword>
<organism evidence="4 5">
    <name type="scientific">Octodon degus</name>
    <name type="common">Degu</name>
    <name type="synonym">Sciurus degus</name>
    <dbReference type="NCBI Taxonomy" id="10160"/>
    <lineage>
        <taxon>Eukaryota</taxon>
        <taxon>Metazoa</taxon>
        <taxon>Chordata</taxon>
        <taxon>Craniata</taxon>
        <taxon>Vertebrata</taxon>
        <taxon>Euteleostomi</taxon>
        <taxon>Mammalia</taxon>
        <taxon>Eutheria</taxon>
        <taxon>Euarchontoglires</taxon>
        <taxon>Glires</taxon>
        <taxon>Rodentia</taxon>
        <taxon>Hystricomorpha</taxon>
        <taxon>Octodontidae</taxon>
        <taxon>Octodon</taxon>
    </lineage>
</organism>